<dbReference type="PANTHER" id="PTHR19959:SF119">
    <property type="entry name" value="FUNGAL LIPASE-LIKE DOMAIN-CONTAINING PROTEIN"/>
    <property type="match status" value="1"/>
</dbReference>
<dbReference type="AlphaFoldDB" id="A0AAD7K6L7"/>
<dbReference type="InterPro" id="IPR024983">
    <property type="entry name" value="CHAT_dom"/>
</dbReference>
<proteinExistence type="predicted"/>
<dbReference type="Gene3D" id="1.25.40.10">
    <property type="entry name" value="Tetratricopeptide repeat domain"/>
    <property type="match status" value="2"/>
</dbReference>
<sequence>PQSSTVVSLSQQGIKTRLMQMFEVTNSRIRIKLPQLWLIHESILLLPNGTQDRDKLLNGLGDICLRQYQTFQAMDYLSQAICAYDDSVRDGLADATCLGYLGAALLRRFERLGDPSDLNKSIARLETSVRLTPDSHPSKGRRLQDTGTSLLRRFNLAGDLADINKSVLRLEESVGLTVDGHPDKPRRLHELGGSLFNRFETLGDLDDVDKAVSMFREAVQLMPDGHTDKGPAINNLGVALVRRLECQGDPGDLNSSFLLLQDAVQLNPENPSFQSTLGQFLALRFDRLSNLDDINKSILALEEAVRLCRDSDPEKPIRMNDLGGSLCRRFERLANPADINRAILTFEDAVKLTPNGHPDRLKCLGSLGTSLFLRFDRLGDVADVNKSVLLFEDTIRCLPENDPDKFLHITSLGTSLCCRFQRLGKLADINKAISAFQDALQVTPENHPGKARMLNDLGYSLRCRFERLGDLGDINTCILMYEEAVQHTPDGHYRKAARLANLGVALCRRFEQFANMADIDKAISVLEDAIQITPDDHPDKSIRLGDLGNSLLIRFEHFGNPTDLDRGLIKFEDAVQLTPDTHPDKLSRLSNLGNGLRIRFQKLGKLADIDRSIGLLGNAVHLTPDGHPHKALWLLNSSNSLACRFNAFGSHSDLEQMILQYSSSACSTTSPVFTRFNASTRWAEHAQASQHSSLLHAYEVAMGLLPELAWLGLSIRDRHRHILQAGKVVRNAAAAAISASQFNTAVEWLEQGRSVIWGQLLNLRTPVDDLRHTYPAFAEKLVFLSTMLEAAGTHESRLELANAGSKLLPEHLARRYHDHALERNELLEQIRGLEGFSDFLLPRKLSDLLPAAKEGSVIILNVSEVRCDALILRPGENQAMHTALPDFALNDAENLVKCLGTLLYGAGRSERLIAGRKGNKGREDQFSRILSEIWLRLVKPVLDALSIKNPSKQNPERIWWCPTGPLSFLPIHAAGKYGVDEAFGSKLSDFVISSYIPSLTALIQGHHLHTHSSDEPKLLAVAQPSALGQRDIPGTQKELNLIQIHAAKTNIPVIRLEKCAATLASVQKGMSECSWVHFACHGVQNLSNPTKSALLLDGNSRMTLENIIGLSSSQRDLAFLSACQTATGDRGLQEESVHLAAGMLLAGYRSVIATMWSIMDNDAPQVASDVYEHLFKTSPPDSTQAAEALHLAVANLRDSKQSDKEKSFFRWVPFIHIGV</sequence>
<dbReference type="EMBL" id="JARJLG010000007">
    <property type="protein sequence ID" value="KAJ7779449.1"/>
    <property type="molecule type" value="Genomic_DNA"/>
</dbReference>
<feature type="non-terminal residue" evidence="2">
    <location>
        <position position="1219"/>
    </location>
</feature>
<dbReference type="SUPFAM" id="SSF48452">
    <property type="entry name" value="TPR-like"/>
    <property type="match status" value="2"/>
</dbReference>
<dbReference type="Proteomes" id="UP001215280">
    <property type="component" value="Unassembled WGS sequence"/>
</dbReference>
<feature type="domain" description="CHAT" evidence="1">
    <location>
        <begin position="929"/>
        <end position="1218"/>
    </location>
</feature>
<accession>A0AAD7K6L7</accession>
<name>A0AAD7K6L7_9AGAR</name>
<evidence type="ECO:0000313" key="2">
    <source>
        <dbReference type="EMBL" id="KAJ7779449.1"/>
    </source>
</evidence>
<dbReference type="Pfam" id="PF12770">
    <property type="entry name" value="CHAT"/>
    <property type="match status" value="1"/>
</dbReference>
<evidence type="ECO:0000259" key="1">
    <source>
        <dbReference type="Pfam" id="PF12770"/>
    </source>
</evidence>
<evidence type="ECO:0000313" key="3">
    <source>
        <dbReference type="Proteomes" id="UP001215280"/>
    </source>
</evidence>
<protein>
    <submittedName>
        <fullName evidence="2">TPR-like protein</fullName>
    </submittedName>
</protein>
<dbReference type="InterPro" id="IPR011990">
    <property type="entry name" value="TPR-like_helical_dom_sf"/>
</dbReference>
<dbReference type="PANTHER" id="PTHR19959">
    <property type="entry name" value="KINESIN LIGHT CHAIN"/>
    <property type="match status" value="1"/>
</dbReference>
<keyword evidence="3" id="KW-1185">Reference proteome</keyword>
<reference evidence="2" key="1">
    <citation type="submission" date="2023-03" db="EMBL/GenBank/DDBJ databases">
        <title>Massive genome expansion in bonnet fungi (Mycena s.s.) driven by repeated elements and novel gene families across ecological guilds.</title>
        <authorList>
            <consortium name="Lawrence Berkeley National Laboratory"/>
            <person name="Harder C.B."/>
            <person name="Miyauchi S."/>
            <person name="Viragh M."/>
            <person name="Kuo A."/>
            <person name="Thoen E."/>
            <person name="Andreopoulos B."/>
            <person name="Lu D."/>
            <person name="Skrede I."/>
            <person name="Drula E."/>
            <person name="Henrissat B."/>
            <person name="Morin E."/>
            <person name="Kohler A."/>
            <person name="Barry K."/>
            <person name="LaButti K."/>
            <person name="Morin E."/>
            <person name="Salamov A."/>
            <person name="Lipzen A."/>
            <person name="Mereny Z."/>
            <person name="Hegedus B."/>
            <person name="Baldrian P."/>
            <person name="Stursova M."/>
            <person name="Weitz H."/>
            <person name="Taylor A."/>
            <person name="Grigoriev I.V."/>
            <person name="Nagy L.G."/>
            <person name="Martin F."/>
            <person name="Kauserud H."/>
        </authorList>
    </citation>
    <scope>NUCLEOTIDE SEQUENCE</scope>
    <source>
        <strain evidence="2">CBHHK188m</strain>
    </source>
</reference>
<comment type="caution">
    <text evidence="2">The sequence shown here is derived from an EMBL/GenBank/DDBJ whole genome shotgun (WGS) entry which is preliminary data.</text>
</comment>
<gene>
    <name evidence="2" type="ORF">DFH07DRAFT_730321</name>
</gene>
<organism evidence="2 3">
    <name type="scientific">Mycena maculata</name>
    <dbReference type="NCBI Taxonomy" id="230809"/>
    <lineage>
        <taxon>Eukaryota</taxon>
        <taxon>Fungi</taxon>
        <taxon>Dikarya</taxon>
        <taxon>Basidiomycota</taxon>
        <taxon>Agaricomycotina</taxon>
        <taxon>Agaricomycetes</taxon>
        <taxon>Agaricomycetidae</taxon>
        <taxon>Agaricales</taxon>
        <taxon>Marasmiineae</taxon>
        <taxon>Mycenaceae</taxon>
        <taxon>Mycena</taxon>
    </lineage>
</organism>